<feature type="domain" description="Xylulose 5-phosphate/Fructose 6-phosphate phosphoketolase N-terminal" evidence="1">
    <location>
        <begin position="2"/>
        <end position="301"/>
    </location>
</feature>
<dbReference type="EMBL" id="BMQB01000003">
    <property type="protein sequence ID" value="GGJ90421.1"/>
    <property type="molecule type" value="Genomic_DNA"/>
</dbReference>
<gene>
    <name evidence="2" type="ORF">GCM10010123_20360</name>
</gene>
<dbReference type="InterPro" id="IPR029061">
    <property type="entry name" value="THDP-binding"/>
</dbReference>
<protein>
    <submittedName>
        <fullName evidence="2">Putative phosphoketolase</fullName>
    </submittedName>
</protein>
<evidence type="ECO:0000313" key="2">
    <source>
        <dbReference type="EMBL" id="GGJ90421.1"/>
    </source>
</evidence>
<dbReference type="Gene3D" id="3.40.50.970">
    <property type="match status" value="2"/>
</dbReference>
<evidence type="ECO:0000313" key="3">
    <source>
        <dbReference type="Proteomes" id="UP000649739"/>
    </source>
</evidence>
<dbReference type="InterPro" id="IPR005593">
    <property type="entry name" value="Xul5P/Fru6P_PKetolase"/>
</dbReference>
<dbReference type="Pfam" id="PF03894">
    <property type="entry name" value="XFP"/>
    <property type="match status" value="1"/>
</dbReference>
<dbReference type="GO" id="GO:0005975">
    <property type="term" value="P:carbohydrate metabolic process"/>
    <property type="evidence" value="ECO:0007669"/>
    <property type="project" value="InterPro"/>
</dbReference>
<organism evidence="2 3">
    <name type="scientific">Pilimelia anulata</name>
    <dbReference type="NCBI Taxonomy" id="53371"/>
    <lineage>
        <taxon>Bacteria</taxon>
        <taxon>Bacillati</taxon>
        <taxon>Actinomycetota</taxon>
        <taxon>Actinomycetes</taxon>
        <taxon>Micromonosporales</taxon>
        <taxon>Micromonosporaceae</taxon>
        <taxon>Pilimelia</taxon>
    </lineage>
</organism>
<dbReference type="GO" id="GO:0016832">
    <property type="term" value="F:aldehyde-lyase activity"/>
    <property type="evidence" value="ECO:0007669"/>
    <property type="project" value="InterPro"/>
</dbReference>
<comment type="caution">
    <text evidence="2">The sequence shown here is derived from an EMBL/GenBank/DDBJ whole genome shotgun (WGS) entry which is preliminary data.</text>
</comment>
<dbReference type="SUPFAM" id="SSF52518">
    <property type="entry name" value="Thiamin diphosphate-binding fold (THDP-binding)"/>
    <property type="match status" value="2"/>
</dbReference>
<reference evidence="2" key="2">
    <citation type="submission" date="2020-09" db="EMBL/GenBank/DDBJ databases">
        <authorList>
            <person name="Sun Q."/>
            <person name="Ohkuma M."/>
        </authorList>
    </citation>
    <scope>NUCLEOTIDE SEQUENCE</scope>
    <source>
        <strain evidence="2">JCM 3090</strain>
    </source>
</reference>
<dbReference type="InterPro" id="IPR009014">
    <property type="entry name" value="Transketo_C/PFOR_II"/>
</dbReference>
<dbReference type="SUPFAM" id="SSF52922">
    <property type="entry name" value="TK C-terminal domain-like"/>
    <property type="match status" value="1"/>
</dbReference>
<keyword evidence="3" id="KW-1185">Reference proteome</keyword>
<name>A0A8J3B9A1_9ACTN</name>
<dbReference type="PANTHER" id="PTHR31273">
    <property type="entry name" value="PHOSPHOKETOLASE-RELATED"/>
    <property type="match status" value="1"/>
</dbReference>
<reference evidence="2" key="1">
    <citation type="journal article" date="2014" name="Int. J. Syst. Evol. Microbiol.">
        <title>Complete genome sequence of Corynebacterium casei LMG S-19264T (=DSM 44701T), isolated from a smear-ripened cheese.</title>
        <authorList>
            <consortium name="US DOE Joint Genome Institute (JGI-PGF)"/>
            <person name="Walter F."/>
            <person name="Albersmeier A."/>
            <person name="Kalinowski J."/>
            <person name="Ruckert C."/>
        </authorList>
    </citation>
    <scope>NUCLEOTIDE SEQUENCE</scope>
    <source>
        <strain evidence="2">JCM 3090</strain>
    </source>
</reference>
<evidence type="ECO:0000259" key="1">
    <source>
        <dbReference type="Pfam" id="PF09364"/>
    </source>
</evidence>
<dbReference type="AlphaFoldDB" id="A0A8J3B9A1"/>
<dbReference type="Proteomes" id="UP000649739">
    <property type="component" value="Unassembled WGS sequence"/>
</dbReference>
<proteinExistence type="predicted"/>
<dbReference type="InterPro" id="IPR018970">
    <property type="entry name" value="Xul5P/Fru6P_PKetolase_N"/>
</dbReference>
<dbReference type="PANTHER" id="PTHR31273:SF0">
    <property type="entry name" value="PHOSPHOKETOLASE-RELATED"/>
    <property type="match status" value="1"/>
</dbReference>
<dbReference type="Gene3D" id="3.40.50.920">
    <property type="match status" value="1"/>
</dbReference>
<accession>A0A8J3B9A1</accession>
<dbReference type="Pfam" id="PF09364">
    <property type="entry name" value="XFP_N"/>
    <property type="match status" value="1"/>
</dbReference>
<sequence length="645" mass="67307">MTYVSVALLHARTAPVPGRLLTVGDVKERPAGHWGTVPGTALTMAHVGLAAAATSWSVVPVIGAAHAGLTQTALAWLTGHLARIDPRYSVDRHGLAALAEGWPEVNRLGSEVHPCLPAGDYVGGWLGGALAFAQGASSRTAGRLLVPILGDGECETPTTAAAWLAQQALPTAAVVPIVHLNGRRMGSPSLLGVMTDYEVAAYLGGHGWEAHLVDADRADIHERFAAALTAGFADTAAGSRRVAVVLRCRKGWSGPVGEHKTPITNPAGDPDQLAYLNQWLNSYAAGQLFDTEGHPTGLLADALAAASYERLPVPPRAEVAVRRPHTRAARATGGGFGDHVGGVLRAHAAAGQLRVFSPDELASNRLPEIANRPWAVEVLAEEVLAGWLAGWTAAGNTGVLISYEAFAPLTLTTLVGQLRQRRMADVELPSINLLLTSYGWHNVHSHADPSLTTALAAMDDPAVRLFTPTTPAHTGRVLDEALASTGRVNVIVAGKHPLPARQPYAETAEHADGFTVHRPPTLTETQLTLVAIGDLPASNVAAAAPALAATGVSATVIEVQELTALRRVALRQRLATAGPTLLVTLGHPAAVWGLLAEAAPPRARVLGWREPPHPMNHTDLAAYAGITACGITEAAHALLAEGSQT</sequence>
<dbReference type="GO" id="GO:0000287">
    <property type="term" value="F:magnesium ion binding"/>
    <property type="evidence" value="ECO:0007669"/>
    <property type="project" value="UniProtKB-ARBA"/>
</dbReference>